<evidence type="ECO:0000313" key="10">
    <source>
        <dbReference type="EMBL" id="GAA3739096.1"/>
    </source>
</evidence>
<comment type="caution">
    <text evidence="10">The sequence shown here is derived from an EMBL/GenBank/DDBJ whole genome shotgun (WGS) entry which is preliminary data.</text>
</comment>
<dbReference type="EMBL" id="BAABAE010000003">
    <property type="protein sequence ID" value="GAA3739096.1"/>
    <property type="molecule type" value="Genomic_DNA"/>
</dbReference>
<evidence type="ECO:0000259" key="9">
    <source>
        <dbReference type="PROSITE" id="PS50928"/>
    </source>
</evidence>
<dbReference type="RefSeq" id="WP_344754992.1">
    <property type="nucleotide sequence ID" value="NZ_BAABAE010000003.1"/>
</dbReference>
<keyword evidence="7 8" id="KW-0472">Membrane</keyword>
<feature type="transmembrane region" description="Helical" evidence="8">
    <location>
        <begin position="210"/>
        <end position="231"/>
    </location>
</feature>
<feature type="transmembrane region" description="Helical" evidence="8">
    <location>
        <begin position="79"/>
        <end position="99"/>
    </location>
</feature>
<dbReference type="CDD" id="cd06261">
    <property type="entry name" value="TM_PBP2"/>
    <property type="match status" value="1"/>
</dbReference>
<keyword evidence="5 8" id="KW-0812">Transmembrane</keyword>
<evidence type="ECO:0000313" key="11">
    <source>
        <dbReference type="Proteomes" id="UP001501004"/>
    </source>
</evidence>
<dbReference type="PANTHER" id="PTHR42929:SF5">
    <property type="entry name" value="ABC TRANSPORTER PERMEASE PROTEIN"/>
    <property type="match status" value="1"/>
</dbReference>
<evidence type="ECO:0000256" key="4">
    <source>
        <dbReference type="ARBA" id="ARBA00022475"/>
    </source>
</evidence>
<feature type="transmembrane region" description="Helical" evidence="8">
    <location>
        <begin position="154"/>
        <end position="177"/>
    </location>
</feature>
<evidence type="ECO:0000256" key="5">
    <source>
        <dbReference type="ARBA" id="ARBA00022692"/>
    </source>
</evidence>
<feature type="domain" description="ABC transmembrane type-1" evidence="9">
    <location>
        <begin position="73"/>
        <end position="279"/>
    </location>
</feature>
<comment type="subcellular location">
    <subcellularLocation>
        <location evidence="1 8">Cell membrane</location>
        <topology evidence="1 8">Multi-pass membrane protein</topology>
    </subcellularLocation>
</comment>
<dbReference type="Gene3D" id="1.10.3720.10">
    <property type="entry name" value="MetI-like"/>
    <property type="match status" value="1"/>
</dbReference>
<dbReference type="InterPro" id="IPR000515">
    <property type="entry name" value="MetI-like"/>
</dbReference>
<dbReference type="PANTHER" id="PTHR42929">
    <property type="entry name" value="INNER MEMBRANE ABC TRANSPORTER PERMEASE PROTEIN YDCU-RELATED-RELATED"/>
    <property type="match status" value="1"/>
</dbReference>
<proteinExistence type="inferred from homology"/>
<evidence type="ECO:0000256" key="7">
    <source>
        <dbReference type="ARBA" id="ARBA00023136"/>
    </source>
</evidence>
<reference evidence="11" key="1">
    <citation type="journal article" date="2019" name="Int. J. Syst. Evol. Microbiol.">
        <title>The Global Catalogue of Microorganisms (GCM) 10K type strain sequencing project: providing services to taxonomists for standard genome sequencing and annotation.</title>
        <authorList>
            <consortium name="The Broad Institute Genomics Platform"/>
            <consortium name="The Broad Institute Genome Sequencing Center for Infectious Disease"/>
            <person name="Wu L."/>
            <person name="Ma J."/>
        </authorList>
    </citation>
    <scope>NUCLEOTIDE SEQUENCE [LARGE SCALE GENOMIC DNA]</scope>
    <source>
        <strain evidence="11">JCM 16949</strain>
    </source>
</reference>
<dbReference type="SUPFAM" id="SSF161098">
    <property type="entry name" value="MetI-like"/>
    <property type="match status" value="1"/>
</dbReference>
<dbReference type="Pfam" id="PF00528">
    <property type="entry name" value="BPD_transp_1"/>
    <property type="match status" value="1"/>
</dbReference>
<feature type="transmembrane region" description="Helical" evidence="8">
    <location>
        <begin position="108"/>
        <end position="134"/>
    </location>
</feature>
<evidence type="ECO:0000256" key="1">
    <source>
        <dbReference type="ARBA" id="ARBA00004651"/>
    </source>
</evidence>
<dbReference type="InterPro" id="IPR035906">
    <property type="entry name" value="MetI-like_sf"/>
</dbReference>
<evidence type="ECO:0000256" key="2">
    <source>
        <dbReference type="ARBA" id="ARBA00007069"/>
    </source>
</evidence>
<keyword evidence="11" id="KW-1185">Reference proteome</keyword>
<gene>
    <name evidence="10" type="ORF">GCM10022239_13300</name>
</gene>
<evidence type="ECO:0000256" key="3">
    <source>
        <dbReference type="ARBA" id="ARBA00022448"/>
    </source>
</evidence>
<keyword evidence="4" id="KW-1003">Cell membrane</keyword>
<accession>A0ABP7FHY8</accession>
<dbReference type="Proteomes" id="UP001501004">
    <property type="component" value="Unassembled WGS sequence"/>
</dbReference>
<evidence type="ECO:0000256" key="6">
    <source>
        <dbReference type="ARBA" id="ARBA00022989"/>
    </source>
</evidence>
<name>A0ABP7FHY8_9MICO</name>
<sequence>MNARLKMTASRRRLVSLLISISPALILIGALFLLPLLRLIQLSTTDAYPKPSEVLTFENYAEIFARAFHLTSLVTSLELAVVVTVITAVLGYPLAYYLVRSTSRYKALILLAIISPLLISVVVRSIGWLILLGREGVVNQLLLSLGLVSEPLQLLYNFMTVVVGEVNILMPFMVLSLTTSLSQIPRSLEEGASVMGAGAVQRFLRVTLPLSAPGLISGAMLVFILTMGSYVTPQMLGGGKVNVITTDIYSRMMVDFDWPMGAALSVVTLLLTLSVVVVMSRIQSRLMGGMTR</sequence>
<keyword evidence="3 8" id="KW-0813">Transport</keyword>
<dbReference type="PROSITE" id="PS50928">
    <property type="entry name" value="ABC_TM1"/>
    <property type="match status" value="1"/>
</dbReference>
<evidence type="ECO:0000256" key="8">
    <source>
        <dbReference type="RuleBase" id="RU363032"/>
    </source>
</evidence>
<keyword evidence="6 8" id="KW-1133">Transmembrane helix</keyword>
<organism evidence="10 11">
    <name type="scientific">Leifsonella bigeumensis</name>
    <dbReference type="NCBI Taxonomy" id="433643"/>
    <lineage>
        <taxon>Bacteria</taxon>
        <taxon>Bacillati</taxon>
        <taxon>Actinomycetota</taxon>
        <taxon>Actinomycetes</taxon>
        <taxon>Micrococcales</taxon>
        <taxon>Microbacteriaceae</taxon>
        <taxon>Leifsonella</taxon>
    </lineage>
</organism>
<feature type="transmembrane region" description="Helical" evidence="8">
    <location>
        <begin position="260"/>
        <end position="282"/>
    </location>
</feature>
<comment type="similarity">
    <text evidence="2">Belongs to the binding-protein-dependent transport system permease family. CysTW subfamily.</text>
</comment>
<protein>
    <submittedName>
        <fullName evidence="10">ABC transporter permease</fullName>
    </submittedName>
</protein>
<feature type="transmembrane region" description="Helical" evidence="8">
    <location>
        <begin position="14"/>
        <end position="37"/>
    </location>
</feature>